<dbReference type="AlphaFoldDB" id="A0A511TEL9"/>
<reference evidence="1 4" key="2">
    <citation type="submission" date="2019-07" db="EMBL/GenBank/DDBJ databases">
        <title>Whole genome shotgun sequence of Myxococcus fulvus NBRC 100333.</title>
        <authorList>
            <person name="Hosoyama A."/>
            <person name="Uohara A."/>
            <person name="Ohji S."/>
            <person name="Ichikawa N."/>
        </authorList>
    </citation>
    <scope>NUCLEOTIDE SEQUENCE [LARGE SCALE GENOMIC DNA]</scope>
    <source>
        <strain evidence="1 4">NBRC 100333</strain>
    </source>
</reference>
<proteinExistence type="predicted"/>
<dbReference type="RefSeq" id="WP_074952476.1">
    <property type="nucleotide sequence ID" value="NZ_BJXR01000065.1"/>
</dbReference>
<dbReference type="EMBL" id="BJXR01000065">
    <property type="protein sequence ID" value="GEN12611.1"/>
    <property type="molecule type" value="Genomic_DNA"/>
</dbReference>
<evidence type="ECO:0000313" key="3">
    <source>
        <dbReference type="Proteomes" id="UP000183760"/>
    </source>
</evidence>
<reference evidence="2 3" key="1">
    <citation type="submission" date="2016-10" db="EMBL/GenBank/DDBJ databases">
        <authorList>
            <person name="Varghese N."/>
            <person name="Submissions S."/>
        </authorList>
    </citation>
    <scope>NUCLEOTIDE SEQUENCE [LARGE SCALE GENOMIC DNA]</scope>
    <source>
        <strain evidence="2 3">DSM 16525</strain>
    </source>
</reference>
<accession>A0A511TEL9</accession>
<evidence type="ECO:0000313" key="2">
    <source>
        <dbReference type="EMBL" id="SET84197.1"/>
    </source>
</evidence>
<name>A0A511TEL9_MYXFU</name>
<evidence type="ECO:0000313" key="1">
    <source>
        <dbReference type="EMBL" id="GEN12611.1"/>
    </source>
</evidence>
<gene>
    <name evidence="1" type="ORF">MFU01_76480</name>
    <name evidence="2" type="ORF">SAMN05443572_103456</name>
</gene>
<comment type="caution">
    <text evidence="1">The sequence shown here is derived from an EMBL/GenBank/DDBJ whole genome shotgun (WGS) entry which is preliminary data.</text>
</comment>
<dbReference type="Gene3D" id="3.40.50.300">
    <property type="entry name" value="P-loop containing nucleotide triphosphate hydrolases"/>
    <property type="match status" value="1"/>
</dbReference>
<dbReference type="Proteomes" id="UP000321514">
    <property type="component" value="Unassembled WGS sequence"/>
</dbReference>
<keyword evidence="3" id="KW-1185">Reference proteome</keyword>
<dbReference type="SUPFAM" id="SSF52540">
    <property type="entry name" value="P-loop containing nucleoside triphosphate hydrolases"/>
    <property type="match status" value="1"/>
</dbReference>
<sequence>MSQDDKREPRRLVDLLRRGMSQAKQQPSAGLAQLEADWKQRELEQRRVAAEERARHESAQVLAWPSHLELCGAPADAVAGLRGEAPLETAALRAARHVLRERLRSLLLSGGPGTGKTTGACYLFRAAVRGDRGLSAWDSSAGLFIDWARLVRGGDSEEPRRLLSRAAQVRVLVLDDVGGEASGPRHRELLEELVEQRDKPDLVTAYTTRLSVQRREGGPSLFAECVGARVVSRMSRQGTFHLADCGNRDLRQGAKP</sequence>
<dbReference type="STRING" id="1334629.MFUL124B02_22995"/>
<dbReference type="Proteomes" id="UP000183760">
    <property type="component" value="Unassembled WGS sequence"/>
</dbReference>
<evidence type="ECO:0000313" key="4">
    <source>
        <dbReference type="Proteomes" id="UP000321514"/>
    </source>
</evidence>
<dbReference type="OrthoDB" id="5382116at2"/>
<dbReference type="InterPro" id="IPR027417">
    <property type="entry name" value="P-loop_NTPase"/>
</dbReference>
<protein>
    <submittedName>
        <fullName evidence="2">DNA replication protein DnaC</fullName>
    </submittedName>
</protein>
<organism evidence="1 4">
    <name type="scientific">Myxococcus fulvus</name>
    <dbReference type="NCBI Taxonomy" id="33"/>
    <lineage>
        <taxon>Bacteria</taxon>
        <taxon>Pseudomonadati</taxon>
        <taxon>Myxococcota</taxon>
        <taxon>Myxococcia</taxon>
        <taxon>Myxococcales</taxon>
        <taxon>Cystobacterineae</taxon>
        <taxon>Myxococcaceae</taxon>
        <taxon>Myxococcus</taxon>
    </lineage>
</organism>
<dbReference type="EMBL" id="FOIB01000003">
    <property type="protein sequence ID" value="SET84197.1"/>
    <property type="molecule type" value="Genomic_DNA"/>
</dbReference>